<organism evidence="1">
    <name type="scientific">Culex pipiens</name>
    <name type="common">House mosquito</name>
    <dbReference type="NCBI Taxonomy" id="7175"/>
    <lineage>
        <taxon>Eukaryota</taxon>
        <taxon>Metazoa</taxon>
        <taxon>Ecdysozoa</taxon>
        <taxon>Arthropoda</taxon>
        <taxon>Hexapoda</taxon>
        <taxon>Insecta</taxon>
        <taxon>Pterygota</taxon>
        <taxon>Neoptera</taxon>
        <taxon>Endopterygota</taxon>
        <taxon>Diptera</taxon>
        <taxon>Nematocera</taxon>
        <taxon>Culicoidea</taxon>
        <taxon>Culicidae</taxon>
        <taxon>Culicinae</taxon>
        <taxon>Culicini</taxon>
        <taxon>Culex</taxon>
        <taxon>Culex</taxon>
    </lineage>
</organism>
<reference evidence="1" key="1">
    <citation type="submission" date="2021-05" db="EMBL/GenBank/DDBJ databases">
        <authorList>
            <person name="Alioto T."/>
            <person name="Alioto T."/>
            <person name="Gomez Garrido J."/>
        </authorList>
    </citation>
    <scope>NUCLEOTIDE SEQUENCE</scope>
</reference>
<accession>A0A8D8AEB6</accession>
<name>A0A8D8AEB6_CULPI</name>
<protein>
    <submittedName>
        <fullName evidence="1">(northern house mosquito) hypothetical protein</fullName>
    </submittedName>
</protein>
<dbReference type="EMBL" id="HBUE01028770">
    <property type="protein sequence ID" value="CAG6455551.1"/>
    <property type="molecule type" value="Transcribed_RNA"/>
</dbReference>
<evidence type="ECO:0000313" key="1">
    <source>
        <dbReference type="EMBL" id="CAG6455551.1"/>
    </source>
</evidence>
<dbReference type="AlphaFoldDB" id="A0A8D8AEB6"/>
<sequence length="133" mass="15149">MVLRVRVSSTLSVAFWSPFSSTTRPRLLRYLMSPWVSSQALSDSVRYSFSKPGRSSLYWSKTYESSRKSNDFSSCWLVKISRSRSAWDTEEKRALQLTALVSTGEISKFFVTQWMLYPVVSSGLKDLPQPSSA</sequence>
<proteinExistence type="predicted"/>